<evidence type="ECO:0000256" key="8">
    <source>
        <dbReference type="ARBA" id="ARBA00049878"/>
    </source>
</evidence>
<dbReference type="AlphaFoldDB" id="A0A502CV42"/>
<evidence type="ECO:0000256" key="6">
    <source>
        <dbReference type="ARBA" id="ARBA00025448"/>
    </source>
</evidence>
<dbReference type="EC" id="2.8.1.12" evidence="3"/>
<sequence length="150" mass="16152">MTDPVTELDSEPTVVLSDVRDTPLSVDEVLALVQHPQCGGIALFVGVVRDHDHGAAVAALDYSAHPSVVETLERVCREVAGRHDVARLAAVHRVGHLEIGDRAVVAAVSAPHRSEAFEACRDLIDTLKATVPIWKHQQFADGSDEWVGLP</sequence>
<comment type="pathway">
    <text evidence="1">Cofactor biosynthesis; molybdopterin biosynthesis.</text>
</comment>
<keyword evidence="4" id="KW-0808">Transferase</keyword>
<dbReference type="GO" id="GO:0030366">
    <property type="term" value="F:molybdopterin synthase activity"/>
    <property type="evidence" value="ECO:0007669"/>
    <property type="project" value="UniProtKB-EC"/>
</dbReference>
<reference evidence="14 15" key="1">
    <citation type="journal article" date="2019" name="Environ. Microbiol.">
        <title>Species interactions and distinct microbial communities in high Arctic permafrost affected cryosols are associated with the CH4 and CO2 gas fluxes.</title>
        <authorList>
            <person name="Altshuler I."/>
            <person name="Hamel J."/>
            <person name="Turney S."/>
            <person name="Magnuson E."/>
            <person name="Levesque R."/>
            <person name="Greer C."/>
            <person name="Whyte L.G."/>
        </authorList>
    </citation>
    <scope>NUCLEOTIDE SEQUENCE [LARGE SCALE GENOMIC DNA]</scope>
    <source>
        <strain evidence="14 15">S9.3A</strain>
    </source>
</reference>
<comment type="catalytic activity">
    <reaction evidence="8">
        <text>2 [molybdopterin-synthase sulfur-carrier protein]-C-terminal-Gly-aminoethanethioate + cyclic pyranopterin phosphate + H2O = molybdopterin + 2 [molybdopterin-synthase sulfur-carrier protein]-C-terminal Gly-Gly + 2 H(+)</text>
        <dbReference type="Rhea" id="RHEA:26333"/>
        <dbReference type="Rhea" id="RHEA-COMP:12202"/>
        <dbReference type="Rhea" id="RHEA-COMP:19907"/>
        <dbReference type="ChEBI" id="CHEBI:15377"/>
        <dbReference type="ChEBI" id="CHEBI:15378"/>
        <dbReference type="ChEBI" id="CHEBI:58698"/>
        <dbReference type="ChEBI" id="CHEBI:59648"/>
        <dbReference type="ChEBI" id="CHEBI:90778"/>
        <dbReference type="ChEBI" id="CHEBI:232372"/>
        <dbReference type="EC" id="2.8.1.12"/>
    </reaction>
</comment>
<dbReference type="Proteomes" id="UP000317722">
    <property type="component" value="Unassembled WGS sequence"/>
</dbReference>
<dbReference type="EMBL" id="RCZM01000004">
    <property type="protein sequence ID" value="TPG15989.1"/>
    <property type="molecule type" value="Genomic_DNA"/>
</dbReference>
<dbReference type="RefSeq" id="WP_140741047.1">
    <property type="nucleotide sequence ID" value="NZ_RCZM01000004.1"/>
</dbReference>
<comment type="function">
    <text evidence="6">Converts molybdopterin precursor Z into molybdopterin. This requires the incorporation of two sulfur atoms into precursor Z to generate a dithiolene group. The sulfur is provided by MoaD.</text>
</comment>
<dbReference type="Gene3D" id="3.90.1170.40">
    <property type="entry name" value="Molybdopterin biosynthesis MoaE subunit"/>
    <property type="match status" value="1"/>
</dbReference>
<evidence type="ECO:0000256" key="2">
    <source>
        <dbReference type="ARBA" id="ARBA00005426"/>
    </source>
</evidence>
<evidence type="ECO:0000313" key="14">
    <source>
        <dbReference type="EMBL" id="TPG15989.1"/>
    </source>
</evidence>
<evidence type="ECO:0000256" key="5">
    <source>
        <dbReference type="ARBA" id="ARBA00023150"/>
    </source>
</evidence>
<proteinExistence type="inferred from homology"/>
<dbReference type="GO" id="GO:0006777">
    <property type="term" value="P:Mo-molybdopterin cofactor biosynthetic process"/>
    <property type="evidence" value="ECO:0007669"/>
    <property type="project" value="UniProtKB-KW"/>
</dbReference>
<evidence type="ECO:0000256" key="11">
    <source>
        <dbReference type="ARBA" id="ARBA00078352"/>
    </source>
</evidence>
<evidence type="ECO:0000256" key="4">
    <source>
        <dbReference type="ARBA" id="ARBA00022679"/>
    </source>
</evidence>
<dbReference type="InterPro" id="IPR036563">
    <property type="entry name" value="MoaE_sf"/>
</dbReference>
<evidence type="ECO:0000256" key="7">
    <source>
        <dbReference type="ARBA" id="ARBA00026066"/>
    </source>
</evidence>
<dbReference type="FunFam" id="3.90.1170.40:FF:000004">
    <property type="entry name" value="Molybdopterin biosynthesis protein MoeE"/>
    <property type="match status" value="1"/>
</dbReference>
<gene>
    <name evidence="14" type="ORF">EAH86_12140</name>
</gene>
<organism evidence="14 15">
    <name type="scientific">Pedococcus bigeumensis</name>
    <dbReference type="NCBI Taxonomy" id="433644"/>
    <lineage>
        <taxon>Bacteria</taxon>
        <taxon>Bacillati</taxon>
        <taxon>Actinomycetota</taxon>
        <taxon>Actinomycetes</taxon>
        <taxon>Micrococcales</taxon>
        <taxon>Intrasporangiaceae</taxon>
        <taxon>Pedococcus</taxon>
    </lineage>
</organism>
<evidence type="ECO:0000256" key="9">
    <source>
        <dbReference type="ARBA" id="ARBA00072424"/>
    </source>
</evidence>
<evidence type="ECO:0000313" key="15">
    <source>
        <dbReference type="Proteomes" id="UP000317722"/>
    </source>
</evidence>
<comment type="similarity">
    <text evidence="2">Belongs to the MoaE family.</text>
</comment>
<comment type="caution">
    <text evidence="14">The sequence shown here is derived from an EMBL/GenBank/DDBJ whole genome shotgun (WGS) entry which is preliminary data.</text>
</comment>
<dbReference type="OrthoDB" id="9794429at2"/>
<dbReference type="PANTHER" id="PTHR23404">
    <property type="entry name" value="MOLYBDOPTERIN SYNTHASE RELATED"/>
    <property type="match status" value="1"/>
</dbReference>
<dbReference type="Pfam" id="PF02391">
    <property type="entry name" value="MoaE"/>
    <property type="match status" value="1"/>
</dbReference>
<comment type="subunit">
    <text evidence="7">Heterotetramer of 2 MoaD subunits and 2 MoaE subunits. Also stable as homodimer. The enzyme changes between these two forms during catalysis.</text>
</comment>
<evidence type="ECO:0000256" key="3">
    <source>
        <dbReference type="ARBA" id="ARBA00011950"/>
    </source>
</evidence>
<name>A0A502CV42_9MICO</name>
<keyword evidence="15" id="KW-1185">Reference proteome</keyword>
<keyword evidence="5" id="KW-0501">Molybdenum cofactor biosynthesis</keyword>
<evidence type="ECO:0000256" key="10">
    <source>
        <dbReference type="ARBA" id="ARBA00076955"/>
    </source>
</evidence>
<dbReference type="CDD" id="cd00756">
    <property type="entry name" value="MoaE"/>
    <property type="match status" value="1"/>
</dbReference>
<accession>A0A502CV42</accession>
<dbReference type="InterPro" id="IPR003448">
    <property type="entry name" value="Mopterin_biosynth_MoaE"/>
</dbReference>
<evidence type="ECO:0000256" key="1">
    <source>
        <dbReference type="ARBA" id="ARBA00005046"/>
    </source>
</evidence>
<dbReference type="SUPFAM" id="SSF54690">
    <property type="entry name" value="Molybdopterin synthase subunit MoaE"/>
    <property type="match status" value="1"/>
</dbReference>
<evidence type="ECO:0000256" key="12">
    <source>
        <dbReference type="ARBA" id="ARBA00080680"/>
    </source>
</evidence>
<protein>
    <recommendedName>
        <fullName evidence="9">Molybdopterin synthase catalytic subunit 1</fullName>
        <ecNumber evidence="3">2.8.1.12</ecNumber>
    </recommendedName>
    <alternativeName>
        <fullName evidence="13">MPT synthase subunit 2 1</fullName>
    </alternativeName>
    <alternativeName>
        <fullName evidence="10">Molybdenum cofactor biosynthesis protein E 1</fullName>
    </alternativeName>
    <alternativeName>
        <fullName evidence="11">Molybdopterin-converting factor large subunit 1</fullName>
    </alternativeName>
    <alternativeName>
        <fullName evidence="12">Molybdopterin-converting factor subunit 2 1</fullName>
    </alternativeName>
</protein>
<evidence type="ECO:0000256" key="13">
    <source>
        <dbReference type="ARBA" id="ARBA00080739"/>
    </source>
</evidence>